<proteinExistence type="predicted"/>
<evidence type="ECO:0000313" key="5">
    <source>
        <dbReference type="Proteomes" id="UP000438991"/>
    </source>
</evidence>
<keyword evidence="1" id="KW-0646">Protease inhibitor</keyword>
<name>A0A9X4XLC4_9BRAD</name>
<feature type="domain" description="Proteinase inhibitor I42 chagasin" evidence="3">
    <location>
        <begin position="73"/>
        <end position="155"/>
    </location>
</feature>
<evidence type="ECO:0000259" key="3">
    <source>
        <dbReference type="Pfam" id="PF09394"/>
    </source>
</evidence>
<dbReference type="Proteomes" id="UP000438991">
    <property type="component" value="Unassembled WGS sequence"/>
</dbReference>
<organism evidence="4 5">
    <name type="scientific">Rhodoplanes serenus</name>
    <dbReference type="NCBI Taxonomy" id="200615"/>
    <lineage>
        <taxon>Bacteria</taxon>
        <taxon>Pseudomonadati</taxon>
        <taxon>Pseudomonadota</taxon>
        <taxon>Alphaproteobacteria</taxon>
        <taxon>Hyphomicrobiales</taxon>
        <taxon>Nitrobacteraceae</taxon>
        <taxon>Rhodoplanes</taxon>
    </lineage>
</organism>
<dbReference type="InterPro" id="IPR036331">
    <property type="entry name" value="Chagasin-like_sf"/>
</dbReference>
<dbReference type="PANTHER" id="PTHR36530">
    <property type="entry name" value="INHIBITOR OF CYSTEINE PEPTIDASE"/>
    <property type="match status" value="1"/>
</dbReference>
<evidence type="ECO:0000256" key="2">
    <source>
        <dbReference type="ARBA" id="ARBA00022704"/>
    </source>
</evidence>
<dbReference type="InterPro" id="IPR018990">
    <property type="entry name" value="Prot_inh_I42_chagasin"/>
</dbReference>
<dbReference type="GO" id="GO:0004869">
    <property type="term" value="F:cysteine-type endopeptidase inhibitor activity"/>
    <property type="evidence" value="ECO:0007669"/>
    <property type="project" value="UniProtKB-KW"/>
</dbReference>
<comment type="caution">
    <text evidence="4">The sequence shown here is derived from an EMBL/GenBank/DDBJ whole genome shotgun (WGS) entry which is preliminary data.</text>
</comment>
<dbReference type="Gene3D" id="2.60.40.2020">
    <property type="match status" value="1"/>
</dbReference>
<dbReference type="AlphaFoldDB" id="A0A9X4XLC4"/>
<dbReference type="SUPFAM" id="SSF141066">
    <property type="entry name" value="ICP-like"/>
    <property type="match status" value="1"/>
</dbReference>
<dbReference type="InterPro" id="IPR052781">
    <property type="entry name" value="Cys_protease_inhibitor_I42"/>
</dbReference>
<dbReference type="Pfam" id="PF09394">
    <property type="entry name" value="Inhibitor_I42"/>
    <property type="match status" value="1"/>
</dbReference>
<accession>A0A9X4XLC4</accession>
<dbReference type="PANTHER" id="PTHR36530:SF1">
    <property type="entry name" value="AMOEBIASIN-1"/>
    <property type="match status" value="1"/>
</dbReference>
<protein>
    <recommendedName>
        <fullName evidence="3">Proteinase inhibitor I42 chagasin domain-containing protein</fullName>
    </recommendedName>
</protein>
<evidence type="ECO:0000313" key="4">
    <source>
        <dbReference type="EMBL" id="MTW17233.1"/>
    </source>
</evidence>
<reference evidence="4 5" key="1">
    <citation type="submission" date="2019-11" db="EMBL/GenBank/DDBJ databases">
        <title>Whole-genome sequence of Rhodoplanes serenus DSM 18633, type strain.</title>
        <authorList>
            <person name="Kyndt J.A."/>
            <person name="Meyer T.E."/>
        </authorList>
    </citation>
    <scope>NUCLEOTIDE SEQUENCE [LARGE SCALE GENOMIC DNA]</scope>
    <source>
        <strain evidence="4 5">DSM 18633</strain>
    </source>
</reference>
<keyword evidence="2" id="KW-0789">Thiol protease inhibitor</keyword>
<sequence length="166" mass="17880">MTASLARRRRASKRDAMPALRPISLAPAHGLLARARLMAAAVVAALAASTGPGATQAAGETPPVHATTAALRLALGAETTVVLEENISTGYVWRYVDQQGDVGVRIDVVDLGHRRRAGTSANVGAAGLHRWHLRAAAPGRCELRFVYERPWERQPVRMHKLVVDVR</sequence>
<gene>
    <name evidence="4" type="ORF">GJ689_13570</name>
</gene>
<dbReference type="EMBL" id="WNKV01000009">
    <property type="protein sequence ID" value="MTW17233.1"/>
    <property type="molecule type" value="Genomic_DNA"/>
</dbReference>
<evidence type="ECO:0000256" key="1">
    <source>
        <dbReference type="ARBA" id="ARBA00022690"/>
    </source>
</evidence>